<feature type="domain" description="HTH luxR-type" evidence="4">
    <location>
        <begin position="148"/>
        <end position="213"/>
    </location>
</feature>
<proteinExistence type="predicted"/>
<dbReference type="Gene3D" id="3.40.50.2300">
    <property type="match status" value="1"/>
</dbReference>
<dbReference type="PROSITE" id="PS50110">
    <property type="entry name" value="RESPONSE_REGULATORY"/>
    <property type="match status" value="1"/>
</dbReference>
<evidence type="ECO:0000259" key="4">
    <source>
        <dbReference type="PROSITE" id="PS50043"/>
    </source>
</evidence>
<dbReference type="Proteomes" id="UP000177791">
    <property type="component" value="Unassembled WGS sequence"/>
</dbReference>
<dbReference type="CDD" id="cd17535">
    <property type="entry name" value="REC_NarL-like"/>
    <property type="match status" value="1"/>
</dbReference>
<comment type="caution">
    <text evidence="6">The sequence shown here is derived from an EMBL/GenBank/DDBJ whole genome shotgun (WGS) entry which is preliminary data.</text>
</comment>
<dbReference type="STRING" id="1908236.BEN48_02325"/>
<dbReference type="GO" id="GO:0003677">
    <property type="term" value="F:DNA binding"/>
    <property type="evidence" value="ECO:0007669"/>
    <property type="project" value="UniProtKB-KW"/>
</dbReference>
<gene>
    <name evidence="6" type="ORF">BEN48_02325</name>
</gene>
<evidence type="ECO:0000256" key="3">
    <source>
        <dbReference type="PROSITE-ProRule" id="PRU00169"/>
    </source>
</evidence>
<dbReference type="SUPFAM" id="SSF46894">
    <property type="entry name" value="C-terminal effector domain of the bipartite response regulators"/>
    <property type="match status" value="1"/>
</dbReference>
<dbReference type="GO" id="GO:0006355">
    <property type="term" value="P:regulation of DNA-templated transcription"/>
    <property type="evidence" value="ECO:0007669"/>
    <property type="project" value="InterPro"/>
</dbReference>
<dbReference type="CDD" id="cd06170">
    <property type="entry name" value="LuxR_C_like"/>
    <property type="match status" value="1"/>
</dbReference>
<dbReference type="SMART" id="SM00421">
    <property type="entry name" value="HTH_LUXR"/>
    <property type="match status" value="1"/>
</dbReference>
<dbReference type="InterPro" id="IPR001789">
    <property type="entry name" value="Sig_transdc_resp-reg_receiver"/>
</dbReference>
<protein>
    <submittedName>
        <fullName evidence="6">DNA-binding response regulator</fullName>
    </submittedName>
</protein>
<dbReference type="PANTHER" id="PTHR43214:SF43">
    <property type="entry name" value="TWO-COMPONENT RESPONSE REGULATOR"/>
    <property type="match status" value="1"/>
</dbReference>
<dbReference type="PRINTS" id="PR00038">
    <property type="entry name" value="HTHLUXR"/>
</dbReference>
<keyword evidence="2 6" id="KW-0238">DNA-binding</keyword>
<dbReference type="PROSITE" id="PS50043">
    <property type="entry name" value="HTH_LUXR_2"/>
    <property type="match status" value="1"/>
</dbReference>
<dbReference type="SMART" id="SM00448">
    <property type="entry name" value="REC"/>
    <property type="match status" value="1"/>
</dbReference>
<sequence length="216" mass="23741">MIRVFLVDDHPVVRDGIRSLLEHQTGIEVVGTAGNGQELLDQLPAVPTDLVLVDINMPVMDGYTTTQHLREEYPDIKVLALSMLMEELYIGRMLEAGASGYLLKSTGKEEILHAIHAVMEGKPFLCSEIGLAMLHKVLNLDTHGAAAPAQKNQLLSKREMEVLQLIAEGLTNAEIADQLFTSKRTVETHRQNILEKTQAKNTAALVKIALSDGLIK</sequence>
<dbReference type="InterPro" id="IPR011006">
    <property type="entry name" value="CheY-like_superfamily"/>
</dbReference>
<dbReference type="Pfam" id="PF00072">
    <property type="entry name" value="Response_reg"/>
    <property type="match status" value="1"/>
</dbReference>
<dbReference type="Pfam" id="PF00196">
    <property type="entry name" value="GerE"/>
    <property type="match status" value="1"/>
</dbReference>
<dbReference type="AlphaFoldDB" id="A0A1G1T182"/>
<organism evidence="6 7">
    <name type="scientific">Hymenobacter glacialis</name>
    <dbReference type="NCBI Taxonomy" id="1908236"/>
    <lineage>
        <taxon>Bacteria</taxon>
        <taxon>Pseudomonadati</taxon>
        <taxon>Bacteroidota</taxon>
        <taxon>Cytophagia</taxon>
        <taxon>Cytophagales</taxon>
        <taxon>Hymenobacteraceae</taxon>
        <taxon>Hymenobacter</taxon>
    </lineage>
</organism>
<dbReference type="PANTHER" id="PTHR43214">
    <property type="entry name" value="TWO-COMPONENT RESPONSE REGULATOR"/>
    <property type="match status" value="1"/>
</dbReference>
<evidence type="ECO:0000256" key="1">
    <source>
        <dbReference type="ARBA" id="ARBA00022553"/>
    </source>
</evidence>
<feature type="modified residue" description="4-aspartylphosphate" evidence="3">
    <location>
        <position position="54"/>
    </location>
</feature>
<accession>A0A1G1T182</accession>
<dbReference type="InterPro" id="IPR058245">
    <property type="entry name" value="NreC/VraR/RcsB-like_REC"/>
</dbReference>
<keyword evidence="1 3" id="KW-0597">Phosphoprotein</keyword>
<evidence type="ECO:0000256" key="2">
    <source>
        <dbReference type="ARBA" id="ARBA00023125"/>
    </source>
</evidence>
<dbReference type="InterPro" id="IPR039420">
    <property type="entry name" value="WalR-like"/>
</dbReference>
<dbReference type="SUPFAM" id="SSF52172">
    <property type="entry name" value="CheY-like"/>
    <property type="match status" value="1"/>
</dbReference>
<evidence type="ECO:0000259" key="5">
    <source>
        <dbReference type="PROSITE" id="PS50110"/>
    </source>
</evidence>
<feature type="domain" description="Response regulatory" evidence="5">
    <location>
        <begin position="3"/>
        <end position="119"/>
    </location>
</feature>
<name>A0A1G1T182_9BACT</name>
<dbReference type="GO" id="GO:0000160">
    <property type="term" value="P:phosphorelay signal transduction system"/>
    <property type="evidence" value="ECO:0007669"/>
    <property type="project" value="InterPro"/>
</dbReference>
<keyword evidence="7" id="KW-1185">Reference proteome</keyword>
<evidence type="ECO:0000313" key="6">
    <source>
        <dbReference type="EMBL" id="OGX84596.1"/>
    </source>
</evidence>
<evidence type="ECO:0000313" key="7">
    <source>
        <dbReference type="Proteomes" id="UP000177791"/>
    </source>
</evidence>
<dbReference type="EMBL" id="MDZC01000068">
    <property type="protein sequence ID" value="OGX84596.1"/>
    <property type="molecule type" value="Genomic_DNA"/>
</dbReference>
<dbReference type="OrthoDB" id="9797341at2"/>
<dbReference type="InterPro" id="IPR016032">
    <property type="entry name" value="Sig_transdc_resp-reg_C-effctor"/>
</dbReference>
<reference evidence="6 7" key="1">
    <citation type="submission" date="2016-08" db="EMBL/GenBank/DDBJ databases">
        <title>Hymenobacter coccineus sp. nov., Hymenobacter lapidarius sp. nov. and Hymenobacter glacialis sp. nov., isolated from Antarctic soil.</title>
        <authorList>
            <person name="Sedlacek I."/>
            <person name="Kralova S."/>
            <person name="Kyrova K."/>
            <person name="Maslanova I."/>
            <person name="Stankova E."/>
            <person name="Vrbovska V."/>
            <person name="Nemec M."/>
            <person name="Bartak M."/>
            <person name="Svec P."/>
            <person name="Busse H.-J."/>
            <person name="Pantucek R."/>
        </authorList>
    </citation>
    <scope>NUCLEOTIDE SEQUENCE [LARGE SCALE GENOMIC DNA]</scope>
    <source>
        <strain evidence="6 7">CCM 8648</strain>
    </source>
</reference>
<dbReference type="RefSeq" id="WP_070734640.1">
    <property type="nucleotide sequence ID" value="NZ_MDZC01000068.1"/>
</dbReference>
<dbReference type="InterPro" id="IPR000792">
    <property type="entry name" value="Tscrpt_reg_LuxR_C"/>
</dbReference>